<feature type="compositionally biased region" description="Acidic residues" evidence="1">
    <location>
        <begin position="355"/>
        <end position="365"/>
    </location>
</feature>
<feature type="region of interest" description="Disordered" evidence="1">
    <location>
        <begin position="763"/>
        <end position="793"/>
    </location>
</feature>
<comment type="caution">
    <text evidence="2">The sequence shown here is derived from an EMBL/GenBank/DDBJ whole genome shotgun (WGS) entry which is preliminary data.</text>
</comment>
<proteinExistence type="predicted"/>
<evidence type="ECO:0000313" key="2">
    <source>
        <dbReference type="EMBL" id="KAF7712889.1"/>
    </source>
</evidence>
<gene>
    <name evidence="2" type="ORF">PECM_001963</name>
</gene>
<keyword evidence="3" id="KW-1185">Reference proteome</keyword>
<reference evidence="2" key="1">
    <citation type="journal article" date="2020" name="Front. Microbiol.">
        <title>Gene regulatory networks of Penicillium echinulatum 2HH and Penicillium oxalicum 114-2 inferred by a computational biology approach.</title>
        <authorList>
            <person name="Lenz A.R."/>
            <person name="Galan-Vasquez E."/>
            <person name="Balbinot E."/>
            <person name="De Abreu F.P."/>
            <person name="De Oliveira N.S."/>
            <person name="Da Rosa L.O."/>
            <person name="De Avila E Silva S."/>
            <person name="Camassola M."/>
            <person name="Dillon A.J.P."/>
            <person name="Perez-Rueda E."/>
        </authorList>
    </citation>
    <scope>NUCLEOTIDE SEQUENCE</scope>
    <source>
        <strain evidence="2">S1M29</strain>
    </source>
</reference>
<sequence length="1053" mass="119128">MSRSFFTDQEVRLATERRLKYIGTAKVRISQIQFDPPLPRDLDVKNLERLRGIFRKNRCRRLDVNNHVPAIVSQHDLTDALRKANVPPQSLLTNDAHQIPRLAFVAGQLQGLHGRHRVQAGAEVLPPADRWWAVDLYLDDIGEELRASLVEEYANQKKPTDGEIYRKIRQYEGEDNEAFRERWFVRLSSSNQGKLDQLDNKRNRRLRRAFDRLLAVPGLWASGMRISVLHRLIASGCLEEIITYLEHIWNFWSSLVASNRPAMKKIDQDTVEALQLLAPACGLVLGGHAFGEFSDEERRGIWTRMKDFDGLVPSLHTFFEDFKYLESCAYCVKRLCGPSTSIWQTMSSMFVPPSDSEDDHPEAEEGVIQTSESTFRRQRATDAERLETGYLQVWLYAMRHYTLMPPDPKKEDDLLAKPARAKPDQRAIYEMAELARRLGFNSPEIEGLINSSPDHQIARSALLQARKPDRYRYDRDQFDLLINQIVSCFAHAVPDQPDRSQELLADSTMKPRVRSGVPQTRTQKQDNALLFLDCLHAEVEIADTITSFFVRRSVYFAFFGKPTPHGRIPDGDQTMGDVPPSPLFVEEQEPSDSHEQTVHTAPSSGPTHDRQEESQGDGAGLSEARPSIARQQPSRKRNAQEHLKRRRRKVRMCGLGSRPATEREEEQEEPMEWELLNMETQDHEISDQSSPHNEDLSLLESTIEPVPVDSAPSAMYDTHGSTGVGDAYAASDCTRISIETNEPAQDPDEGGLFMVPDQEDALYDPTKVNNTLPPASTESDPTHSSYTGGTPGQQALDAYLAHLQRAQEEQERLDEELERERLNEELGLSNQAQLPSGDLPRVEDRQNSPLATDDESAVPVQTERELTTPAINVTSPDLPPVPLHDGQLESTVENSDEGTPVSRNTIRKPSSHASSADDSRPAVAVSPQPHQGPVEIHFWAFEREQWRQSDRLLVNPSDPSPLERLARKYSWKGYSLYDLRLQSLRPAQCFRAATTDGRNAIFMISEHEEQELIAAGRLTKERQLLAMASRALDRVEEETGSIPPGRFGKPRQS</sequence>
<dbReference type="Proteomes" id="UP000631181">
    <property type="component" value="Unassembled WGS sequence"/>
</dbReference>
<name>A0A8J8VYQ8_9EURO</name>
<dbReference type="Pfam" id="PF12520">
    <property type="entry name" value="DUF3723"/>
    <property type="match status" value="1"/>
</dbReference>
<dbReference type="EMBL" id="WIWV01000144">
    <property type="protein sequence ID" value="KAF7712889.1"/>
    <property type="molecule type" value="Genomic_DNA"/>
</dbReference>
<dbReference type="AlphaFoldDB" id="A0A8J8VYQ8"/>
<feature type="compositionally biased region" description="Basic residues" evidence="1">
    <location>
        <begin position="633"/>
        <end position="651"/>
    </location>
</feature>
<feature type="region of interest" description="Disordered" evidence="1">
    <location>
        <begin position="561"/>
        <end position="670"/>
    </location>
</feature>
<feature type="region of interest" description="Disordered" evidence="1">
    <location>
        <begin position="824"/>
        <end position="929"/>
    </location>
</feature>
<feature type="region of interest" description="Disordered" evidence="1">
    <location>
        <begin position="352"/>
        <end position="379"/>
    </location>
</feature>
<evidence type="ECO:0000256" key="1">
    <source>
        <dbReference type="SAM" id="MobiDB-lite"/>
    </source>
</evidence>
<accession>A0A8J8VYQ8</accession>
<dbReference type="InterPro" id="IPR022198">
    <property type="entry name" value="DUF3723"/>
</dbReference>
<organism evidence="2 3">
    <name type="scientific">Penicillium ucsense</name>
    <dbReference type="NCBI Taxonomy" id="2839758"/>
    <lineage>
        <taxon>Eukaryota</taxon>
        <taxon>Fungi</taxon>
        <taxon>Dikarya</taxon>
        <taxon>Ascomycota</taxon>
        <taxon>Pezizomycotina</taxon>
        <taxon>Eurotiomycetes</taxon>
        <taxon>Eurotiomycetidae</taxon>
        <taxon>Eurotiales</taxon>
        <taxon>Aspergillaceae</taxon>
        <taxon>Penicillium</taxon>
    </lineage>
</organism>
<feature type="region of interest" description="Disordered" evidence="1">
    <location>
        <begin position="1034"/>
        <end position="1053"/>
    </location>
</feature>
<feature type="compositionally biased region" description="Polar residues" evidence="1">
    <location>
        <begin position="767"/>
        <end position="788"/>
    </location>
</feature>
<dbReference type="OrthoDB" id="4227485at2759"/>
<evidence type="ECO:0000313" key="3">
    <source>
        <dbReference type="Proteomes" id="UP000631181"/>
    </source>
</evidence>
<protein>
    <submittedName>
        <fullName evidence="2">Uncharacterized protein</fullName>
    </submittedName>
</protein>